<dbReference type="EMBL" id="BTGU01006631">
    <property type="protein sequence ID" value="GMN21837.1"/>
    <property type="molecule type" value="Genomic_DNA"/>
</dbReference>
<evidence type="ECO:0000313" key="4">
    <source>
        <dbReference type="Proteomes" id="UP001187192"/>
    </source>
</evidence>
<accession>A0AA88CM90</accession>
<evidence type="ECO:0000313" key="3">
    <source>
        <dbReference type="EMBL" id="GMN21850.1"/>
    </source>
</evidence>
<feature type="region of interest" description="Disordered" evidence="1">
    <location>
        <begin position="65"/>
        <end position="103"/>
    </location>
</feature>
<comment type="caution">
    <text evidence="2">The sequence shown here is derived from an EMBL/GenBank/DDBJ whole genome shotgun (WGS) entry which is preliminary data.</text>
</comment>
<proteinExistence type="predicted"/>
<reference evidence="2" key="1">
    <citation type="submission" date="2023-07" db="EMBL/GenBank/DDBJ databases">
        <title>draft genome sequence of fig (Ficus carica).</title>
        <authorList>
            <person name="Takahashi T."/>
            <person name="Nishimura K."/>
        </authorList>
    </citation>
    <scope>NUCLEOTIDE SEQUENCE</scope>
</reference>
<feature type="region of interest" description="Disordered" evidence="1">
    <location>
        <begin position="19"/>
        <end position="38"/>
    </location>
</feature>
<gene>
    <name evidence="2" type="ORF">TIFTF001_048935</name>
    <name evidence="3" type="ORF">TIFTF001_048938</name>
</gene>
<sequence length="103" mass="11515">MSRRQNLVAKSTLRFPLQTPLLRKDAQSPNNNPMLEATDRQEHWLIRVPAIRQLVKEMPNEKRVKPINNGLLPRPPTANPGIDSGTVQNLGQSCTTPIDTGII</sequence>
<dbReference type="EMBL" id="BTGU01006632">
    <property type="protein sequence ID" value="GMN21850.1"/>
    <property type="molecule type" value="Genomic_DNA"/>
</dbReference>
<evidence type="ECO:0000313" key="2">
    <source>
        <dbReference type="EMBL" id="GMN21837.1"/>
    </source>
</evidence>
<name>A0AA88CM90_FICCA</name>
<protein>
    <submittedName>
        <fullName evidence="2">Uncharacterized protein</fullName>
    </submittedName>
</protein>
<keyword evidence="4" id="KW-1185">Reference proteome</keyword>
<dbReference type="Proteomes" id="UP001187192">
    <property type="component" value="Unassembled WGS sequence"/>
</dbReference>
<organism evidence="2 4">
    <name type="scientific">Ficus carica</name>
    <name type="common">Common fig</name>
    <dbReference type="NCBI Taxonomy" id="3494"/>
    <lineage>
        <taxon>Eukaryota</taxon>
        <taxon>Viridiplantae</taxon>
        <taxon>Streptophyta</taxon>
        <taxon>Embryophyta</taxon>
        <taxon>Tracheophyta</taxon>
        <taxon>Spermatophyta</taxon>
        <taxon>Magnoliopsida</taxon>
        <taxon>eudicotyledons</taxon>
        <taxon>Gunneridae</taxon>
        <taxon>Pentapetalae</taxon>
        <taxon>rosids</taxon>
        <taxon>fabids</taxon>
        <taxon>Rosales</taxon>
        <taxon>Moraceae</taxon>
        <taxon>Ficeae</taxon>
        <taxon>Ficus</taxon>
    </lineage>
</organism>
<dbReference type="AlphaFoldDB" id="A0AA88CM90"/>
<feature type="compositionally biased region" description="Polar residues" evidence="1">
    <location>
        <begin position="85"/>
        <end position="103"/>
    </location>
</feature>
<evidence type="ECO:0000256" key="1">
    <source>
        <dbReference type="SAM" id="MobiDB-lite"/>
    </source>
</evidence>